<proteinExistence type="predicted"/>
<feature type="domain" description="BZIP" evidence="2">
    <location>
        <begin position="321"/>
        <end position="336"/>
    </location>
</feature>
<sequence>MPQPSVTIAQPHQFPNFQQQQQQQQQQHPQAYTSPTHYNSPLSPSGKSTSTYNGHTTSTDTVVQSPEGVNEAVRPPTFELPSQLNCANNGPNMVSTATFQQPFYGAALHISRQEWSPFGYSQFYPPPTAALGLGLEMATGVKQHTDFQAPMNNLMPMMSSFNPSFRLPETYGFQGSQPRPPGSSTSSQSMNLQAISPNLLRSDQELSTTEPPASPLQSVSGDGDELSDSDSELNIVKAVRSRRIKSDGDFGLGLVDADMMSESSDEGDDGVRTSKRRRQLKWSSGSDIRRYEREAKEREVVKQKEMVEFELGPTKGNKRERRRMQNRLAQRAFRARSKIQSKEVVNHMSRLETLTEAQAERIGTLTELVERLQRENTSLKQARWSSSFAEFNGYDRSAGSETNNSTAQVSPNSTLVDRAEGKPGPRQMLDQPSPEPRLTIRRGHVLDD</sequence>
<accession>A0A427XRS3</accession>
<dbReference type="EMBL" id="RSCD01000029">
    <property type="protein sequence ID" value="RSH81527.1"/>
    <property type="molecule type" value="Genomic_DNA"/>
</dbReference>
<comment type="caution">
    <text evidence="3">The sequence shown here is derived from an EMBL/GenBank/DDBJ whole genome shotgun (WGS) entry which is preliminary data.</text>
</comment>
<feature type="region of interest" description="Disordered" evidence="1">
    <location>
        <begin position="260"/>
        <end position="285"/>
    </location>
</feature>
<dbReference type="OrthoDB" id="4155149at2759"/>
<protein>
    <recommendedName>
        <fullName evidence="2">BZIP domain-containing protein</fullName>
    </recommendedName>
</protein>
<dbReference type="AlphaFoldDB" id="A0A427XRS3"/>
<feature type="region of interest" description="Disordered" evidence="1">
    <location>
        <begin position="395"/>
        <end position="448"/>
    </location>
</feature>
<evidence type="ECO:0000313" key="4">
    <source>
        <dbReference type="Proteomes" id="UP000279259"/>
    </source>
</evidence>
<feature type="compositionally biased region" description="Polar residues" evidence="1">
    <location>
        <begin position="31"/>
        <end position="64"/>
    </location>
</feature>
<keyword evidence="4" id="KW-1185">Reference proteome</keyword>
<feature type="region of interest" description="Disordered" evidence="1">
    <location>
        <begin position="203"/>
        <end position="230"/>
    </location>
</feature>
<feature type="compositionally biased region" description="Polar residues" evidence="1">
    <location>
        <begin position="399"/>
        <end position="415"/>
    </location>
</feature>
<dbReference type="GO" id="GO:0003700">
    <property type="term" value="F:DNA-binding transcription factor activity"/>
    <property type="evidence" value="ECO:0007669"/>
    <property type="project" value="InterPro"/>
</dbReference>
<dbReference type="Gene3D" id="1.20.5.170">
    <property type="match status" value="1"/>
</dbReference>
<feature type="compositionally biased region" description="Polar residues" evidence="1">
    <location>
        <begin position="173"/>
        <end position="189"/>
    </location>
</feature>
<feature type="compositionally biased region" description="Polar residues" evidence="1">
    <location>
        <begin position="203"/>
        <end position="219"/>
    </location>
</feature>
<dbReference type="Proteomes" id="UP000279259">
    <property type="component" value="Unassembled WGS sequence"/>
</dbReference>
<evidence type="ECO:0000259" key="2">
    <source>
        <dbReference type="PROSITE" id="PS00036"/>
    </source>
</evidence>
<feature type="region of interest" description="Disordered" evidence="1">
    <location>
        <begin position="166"/>
        <end position="189"/>
    </location>
</feature>
<reference evidence="3 4" key="1">
    <citation type="submission" date="2018-11" db="EMBL/GenBank/DDBJ databases">
        <title>Genome sequence of Saitozyma podzolica DSM 27192.</title>
        <authorList>
            <person name="Aliyu H."/>
            <person name="Gorte O."/>
            <person name="Ochsenreither K."/>
        </authorList>
    </citation>
    <scope>NUCLEOTIDE SEQUENCE [LARGE SCALE GENOMIC DNA]</scope>
    <source>
        <strain evidence="3 4">DSM 27192</strain>
    </source>
</reference>
<evidence type="ECO:0000313" key="3">
    <source>
        <dbReference type="EMBL" id="RSH81527.1"/>
    </source>
</evidence>
<feature type="compositionally biased region" description="Basic residues" evidence="1">
    <location>
        <begin position="439"/>
        <end position="448"/>
    </location>
</feature>
<dbReference type="SUPFAM" id="SSF57959">
    <property type="entry name" value="Leucine zipper domain"/>
    <property type="match status" value="1"/>
</dbReference>
<gene>
    <name evidence="3" type="ORF">EHS25_006149</name>
</gene>
<feature type="compositionally biased region" description="Low complexity" evidence="1">
    <location>
        <begin position="10"/>
        <end position="30"/>
    </location>
</feature>
<dbReference type="CDD" id="cd14688">
    <property type="entry name" value="bZIP_YAP"/>
    <property type="match status" value="1"/>
</dbReference>
<evidence type="ECO:0000256" key="1">
    <source>
        <dbReference type="SAM" id="MobiDB-lite"/>
    </source>
</evidence>
<organism evidence="3 4">
    <name type="scientific">Saitozyma podzolica</name>
    <dbReference type="NCBI Taxonomy" id="1890683"/>
    <lineage>
        <taxon>Eukaryota</taxon>
        <taxon>Fungi</taxon>
        <taxon>Dikarya</taxon>
        <taxon>Basidiomycota</taxon>
        <taxon>Agaricomycotina</taxon>
        <taxon>Tremellomycetes</taxon>
        <taxon>Tremellales</taxon>
        <taxon>Trimorphomycetaceae</taxon>
        <taxon>Saitozyma</taxon>
    </lineage>
</organism>
<dbReference type="InterPro" id="IPR004827">
    <property type="entry name" value="bZIP"/>
</dbReference>
<dbReference type="InterPro" id="IPR046347">
    <property type="entry name" value="bZIP_sf"/>
</dbReference>
<dbReference type="PROSITE" id="PS00036">
    <property type="entry name" value="BZIP_BASIC"/>
    <property type="match status" value="1"/>
</dbReference>
<name>A0A427XRS3_9TREE</name>
<feature type="region of interest" description="Disordered" evidence="1">
    <location>
        <begin position="1"/>
        <end position="67"/>
    </location>
</feature>